<keyword evidence="2" id="KW-0472">Membrane</keyword>
<feature type="transmembrane region" description="Helical" evidence="2">
    <location>
        <begin position="386"/>
        <end position="406"/>
    </location>
</feature>
<reference evidence="3 4" key="1">
    <citation type="submission" date="2011-10" db="EMBL/GenBank/DDBJ databases">
        <authorList>
            <person name="Genoscope - CEA"/>
        </authorList>
    </citation>
    <scope>NUCLEOTIDE SEQUENCE [LARGE SCALE GENOMIC DNA]</scope>
    <source>
        <strain evidence="3 4">RCC 1105</strain>
    </source>
</reference>
<dbReference type="Pfam" id="PF05684">
    <property type="entry name" value="DUF819"/>
    <property type="match status" value="1"/>
</dbReference>
<organism evidence="3 4">
    <name type="scientific">Bathycoccus prasinos</name>
    <dbReference type="NCBI Taxonomy" id="41875"/>
    <lineage>
        <taxon>Eukaryota</taxon>
        <taxon>Viridiplantae</taxon>
        <taxon>Chlorophyta</taxon>
        <taxon>Mamiellophyceae</taxon>
        <taxon>Mamiellales</taxon>
        <taxon>Bathycoccaceae</taxon>
        <taxon>Bathycoccus</taxon>
    </lineage>
</organism>
<dbReference type="OrthoDB" id="498517at2759"/>
<dbReference type="EMBL" id="FO082261">
    <property type="protein sequence ID" value="CCO20683.1"/>
    <property type="molecule type" value="Genomic_DNA"/>
</dbReference>
<evidence type="ECO:0000256" key="2">
    <source>
        <dbReference type="SAM" id="Phobius"/>
    </source>
</evidence>
<dbReference type="Proteomes" id="UP000198341">
    <property type="component" value="Chromosome 18"/>
</dbReference>
<accession>K8FDQ5</accession>
<evidence type="ECO:0008006" key="5">
    <source>
        <dbReference type="Google" id="ProtNLM"/>
    </source>
</evidence>
<feature type="transmembrane region" description="Helical" evidence="2">
    <location>
        <begin position="181"/>
        <end position="202"/>
    </location>
</feature>
<evidence type="ECO:0000313" key="3">
    <source>
        <dbReference type="EMBL" id="CCO20683.1"/>
    </source>
</evidence>
<sequence length="504" mass="53002">MTLFTLKSTSTTSATRTRVLANDERTRKRRKYRSQFYAFSSKTKRSFESEKGDFSATIPSASRHGVTAFITNGRGELMRTSAHPTLASFSIQPIDSFGIWAVLLASSHFGTWAETKPWGASLGGACLISALTTLILANIGVIPHVSPTYDQINHIILPLAVPLLLFSANLNVVFKSTGRLVPLFCFGSIGTLLGGVVGYMLVPLLSLGDEAWKVCAALTSRHIGGAVNYVAVANVLNVSPKVLGAGLAADNLCNVLYFALLFYLARDAEYVKDGEEEKSTSISSSGSGSENSGSASSTNSNSSSSAASEKEIDEIAKEDSSGKGFSTYNASAALAYSAASCYLSKSLSTLINGSTSLTIPIATIFSVLIATTFPKQCKEVAQSGEALAALAMNAFFATVGASGSIADMLSTAPSLFFFSMCQVLTHLTFLLFAAKLFNFRRSEALIASNANVGGPTTAAAMAASLKWSSLVVPGMLVGVLGYAVATFIGLGFGEFVLKSFLKLT</sequence>
<evidence type="ECO:0000256" key="1">
    <source>
        <dbReference type="SAM" id="MobiDB-lite"/>
    </source>
</evidence>
<feature type="transmembrane region" description="Helical" evidence="2">
    <location>
        <begin position="155"/>
        <end position="174"/>
    </location>
</feature>
<evidence type="ECO:0000313" key="4">
    <source>
        <dbReference type="Proteomes" id="UP000198341"/>
    </source>
</evidence>
<dbReference type="AlphaFoldDB" id="K8FDQ5"/>
<feature type="transmembrane region" description="Helical" evidence="2">
    <location>
        <begin position="242"/>
        <end position="264"/>
    </location>
</feature>
<dbReference type="PANTHER" id="PTHR34289">
    <property type="entry name" value="PROTEIN, PUTATIVE (DUF819)-RELATED"/>
    <property type="match status" value="1"/>
</dbReference>
<dbReference type="RefSeq" id="XP_007508192.1">
    <property type="nucleotide sequence ID" value="XM_007508130.1"/>
</dbReference>
<protein>
    <recommendedName>
        <fullName evidence="5">Membrane protein YjcL</fullName>
    </recommendedName>
</protein>
<dbReference type="GeneID" id="19010778"/>
<proteinExistence type="predicted"/>
<feature type="compositionally biased region" description="Low complexity" evidence="1">
    <location>
        <begin position="280"/>
        <end position="307"/>
    </location>
</feature>
<keyword evidence="2" id="KW-1133">Transmembrane helix</keyword>
<dbReference type="KEGG" id="bpg:Bathy18g00690"/>
<keyword evidence="4" id="KW-1185">Reference proteome</keyword>
<name>K8FDQ5_9CHLO</name>
<keyword evidence="2" id="KW-0812">Transmembrane</keyword>
<feature type="transmembrane region" description="Helical" evidence="2">
    <location>
        <begin position="475"/>
        <end position="497"/>
    </location>
</feature>
<dbReference type="PANTHER" id="PTHR34289:SF3">
    <property type="entry name" value="PROTEIN, PUTATIVE (DUF819)-RELATED"/>
    <property type="match status" value="1"/>
</dbReference>
<dbReference type="InterPro" id="IPR008537">
    <property type="entry name" value="DUF819"/>
</dbReference>
<feature type="transmembrane region" description="Helical" evidence="2">
    <location>
        <begin position="357"/>
        <end position="374"/>
    </location>
</feature>
<feature type="transmembrane region" description="Helical" evidence="2">
    <location>
        <begin position="122"/>
        <end position="143"/>
    </location>
</feature>
<gene>
    <name evidence="3" type="ordered locus">Bathy18g00690</name>
</gene>
<feature type="transmembrane region" description="Helical" evidence="2">
    <location>
        <begin position="412"/>
        <end position="432"/>
    </location>
</feature>
<dbReference type="STRING" id="41875.K8FDQ5"/>
<dbReference type="eggNOG" id="ENOG502QQM4">
    <property type="taxonomic scope" value="Eukaryota"/>
</dbReference>
<feature type="region of interest" description="Disordered" evidence="1">
    <location>
        <begin position="279"/>
        <end position="313"/>
    </location>
</feature>